<evidence type="ECO:0000313" key="13">
    <source>
        <dbReference type="EMBL" id="CAH3188298.1"/>
    </source>
</evidence>
<evidence type="ECO:0000256" key="6">
    <source>
        <dbReference type="ARBA" id="ARBA00023136"/>
    </source>
</evidence>
<dbReference type="InterPro" id="IPR017452">
    <property type="entry name" value="GPCR_Rhodpsn_7TM"/>
</dbReference>
<keyword evidence="14" id="KW-1185">Reference proteome</keyword>
<keyword evidence="5 10" id="KW-0297">G-protein coupled receptor</keyword>
<feature type="transmembrane region" description="Helical" evidence="11">
    <location>
        <begin position="133"/>
        <end position="156"/>
    </location>
</feature>
<evidence type="ECO:0000313" key="14">
    <source>
        <dbReference type="Proteomes" id="UP001159427"/>
    </source>
</evidence>
<evidence type="ECO:0000256" key="2">
    <source>
        <dbReference type="ARBA" id="ARBA00022475"/>
    </source>
</evidence>
<dbReference type="PROSITE" id="PS50262">
    <property type="entry name" value="G_PROTEIN_RECEP_F1_2"/>
    <property type="match status" value="1"/>
</dbReference>
<dbReference type="SMART" id="SM01381">
    <property type="entry name" value="7TM_GPCR_Srsx"/>
    <property type="match status" value="1"/>
</dbReference>
<keyword evidence="2" id="KW-1003">Cell membrane</keyword>
<comment type="caution">
    <text evidence="13">The sequence shown here is derived from an EMBL/GenBank/DDBJ whole genome shotgun (WGS) entry which is preliminary data.</text>
</comment>
<dbReference type="PROSITE" id="PS00237">
    <property type="entry name" value="G_PROTEIN_RECEP_F1_1"/>
    <property type="match status" value="1"/>
</dbReference>
<feature type="transmembrane region" description="Helical" evidence="11">
    <location>
        <begin position="6"/>
        <end position="36"/>
    </location>
</feature>
<evidence type="ECO:0000256" key="3">
    <source>
        <dbReference type="ARBA" id="ARBA00022692"/>
    </source>
</evidence>
<keyword evidence="8" id="KW-0325">Glycoprotein</keyword>
<feature type="transmembrane region" description="Helical" evidence="11">
    <location>
        <begin position="88"/>
        <end position="112"/>
    </location>
</feature>
<accession>A0ABN8SEZ4</accession>
<sequence length="296" mass="33795">MTELGVFSSLFIVHCVFNGFLSYTCTMLNIVTIHALRKTPSLPMTLKALLMSLSASDLGIGLIVQPLYVVRLVMIIGGETQTQTYKLIQHVFLTTGNLFFYASFLGVVALAADRFLAIHFHLRYQELVTEKRVAALMTSIWIFSSFLSFLTLSWIIPEMAKFIFYNTIDIFCIITTALFYWKIYLSAKHHIIEINRLQVYHQAEQNGEVMTNTARQRKSAVGAFYVFLVLLACYLPMLCLSIAHLSTGLQNTLIFLLLLNANTLVLLNSSLNPLIYSWKMRHIRRTIMNLLRNVPH</sequence>
<evidence type="ECO:0000256" key="9">
    <source>
        <dbReference type="ARBA" id="ARBA00023224"/>
    </source>
</evidence>
<evidence type="ECO:0000256" key="8">
    <source>
        <dbReference type="ARBA" id="ARBA00023180"/>
    </source>
</evidence>
<dbReference type="PANTHER" id="PTHR24246:SF27">
    <property type="entry name" value="ADENOSINE RECEPTOR, ISOFORM A"/>
    <property type="match status" value="1"/>
</dbReference>
<comment type="subcellular location">
    <subcellularLocation>
        <location evidence="1">Cell membrane</location>
        <topology evidence="1">Multi-pass membrane protein</topology>
    </subcellularLocation>
</comment>
<keyword evidence="4 11" id="KW-1133">Transmembrane helix</keyword>
<evidence type="ECO:0000256" key="10">
    <source>
        <dbReference type="RuleBase" id="RU000688"/>
    </source>
</evidence>
<feature type="transmembrane region" description="Helical" evidence="11">
    <location>
        <begin position="162"/>
        <end position="181"/>
    </location>
</feature>
<dbReference type="Proteomes" id="UP001159427">
    <property type="component" value="Unassembled WGS sequence"/>
</dbReference>
<feature type="transmembrane region" description="Helical" evidence="11">
    <location>
        <begin position="224"/>
        <end position="247"/>
    </location>
</feature>
<protein>
    <recommendedName>
        <fullName evidence="12">G-protein coupled receptors family 1 profile domain-containing protein</fullName>
    </recommendedName>
</protein>
<keyword evidence="7 10" id="KW-0675">Receptor</keyword>
<evidence type="ECO:0000256" key="1">
    <source>
        <dbReference type="ARBA" id="ARBA00004651"/>
    </source>
</evidence>
<dbReference type="Gene3D" id="1.20.1070.10">
    <property type="entry name" value="Rhodopsin 7-helix transmembrane proteins"/>
    <property type="match status" value="1"/>
</dbReference>
<dbReference type="EMBL" id="CALNXI010002497">
    <property type="protein sequence ID" value="CAH3188298.1"/>
    <property type="molecule type" value="Genomic_DNA"/>
</dbReference>
<name>A0ABN8SEZ4_9CNID</name>
<feature type="transmembrane region" description="Helical" evidence="11">
    <location>
        <begin position="48"/>
        <end position="68"/>
    </location>
</feature>
<organism evidence="13 14">
    <name type="scientific">Porites evermanni</name>
    <dbReference type="NCBI Taxonomy" id="104178"/>
    <lineage>
        <taxon>Eukaryota</taxon>
        <taxon>Metazoa</taxon>
        <taxon>Cnidaria</taxon>
        <taxon>Anthozoa</taxon>
        <taxon>Hexacorallia</taxon>
        <taxon>Scleractinia</taxon>
        <taxon>Fungiina</taxon>
        <taxon>Poritidae</taxon>
        <taxon>Porites</taxon>
    </lineage>
</organism>
<keyword evidence="3 10" id="KW-0812">Transmembrane</keyword>
<keyword evidence="6 11" id="KW-0472">Membrane</keyword>
<evidence type="ECO:0000256" key="5">
    <source>
        <dbReference type="ARBA" id="ARBA00023040"/>
    </source>
</evidence>
<evidence type="ECO:0000259" key="12">
    <source>
        <dbReference type="PROSITE" id="PS50262"/>
    </source>
</evidence>
<reference evidence="13 14" key="1">
    <citation type="submission" date="2022-05" db="EMBL/GenBank/DDBJ databases">
        <authorList>
            <consortium name="Genoscope - CEA"/>
            <person name="William W."/>
        </authorList>
    </citation>
    <scope>NUCLEOTIDE SEQUENCE [LARGE SCALE GENOMIC DNA]</scope>
</reference>
<feature type="transmembrane region" description="Helical" evidence="11">
    <location>
        <begin position="253"/>
        <end position="275"/>
    </location>
</feature>
<dbReference type="PANTHER" id="PTHR24246">
    <property type="entry name" value="OLFACTORY RECEPTOR AND ADENOSINE RECEPTOR"/>
    <property type="match status" value="1"/>
</dbReference>
<evidence type="ECO:0000256" key="11">
    <source>
        <dbReference type="SAM" id="Phobius"/>
    </source>
</evidence>
<evidence type="ECO:0000256" key="7">
    <source>
        <dbReference type="ARBA" id="ARBA00023170"/>
    </source>
</evidence>
<dbReference type="InterPro" id="IPR000276">
    <property type="entry name" value="GPCR_Rhodpsn"/>
</dbReference>
<gene>
    <name evidence="13" type="ORF">PEVE_00018327</name>
</gene>
<proteinExistence type="inferred from homology"/>
<dbReference type="PRINTS" id="PR00237">
    <property type="entry name" value="GPCRRHODOPSN"/>
</dbReference>
<comment type="similarity">
    <text evidence="10">Belongs to the G-protein coupled receptor 1 family.</text>
</comment>
<keyword evidence="9 10" id="KW-0807">Transducer</keyword>
<dbReference type="CDD" id="cd00637">
    <property type="entry name" value="7tm_classA_rhodopsin-like"/>
    <property type="match status" value="1"/>
</dbReference>
<evidence type="ECO:0000256" key="4">
    <source>
        <dbReference type="ARBA" id="ARBA00022989"/>
    </source>
</evidence>
<dbReference type="Pfam" id="PF00001">
    <property type="entry name" value="7tm_1"/>
    <property type="match status" value="1"/>
</dbReference>
<dbReference type="SUPFAM" id="SSF81321">
    <property type="entry name" value="Family A G protein-coupled receptor-like"/>
    <property type="match status" value="1"/>
</dbReference>
<feature type="domain" description="G-protein coupled receptors family 1 profile" evidence="12">
    <location>
        <begin position="28"/>
        <end position="276"/>
    </location>
</feature>